<keyword evidence="1" id="KW-0472">Membrane</keyword>
<name>A0A0D8FT46_9ACTN</name>
<evidence type="ECO:0000313" key="3">
    <source>
        <dbReference type="Proteomes" id="UP000032336"/>
    </source>
</evidence>
<evidence type="ECO:0000313" key="2">
    <source>
        <dbReference type="EMBL" id="KJE76453.1"/>
    </source>
</evidence>
<keyword evidence="3" id="KW-1185">Reference proteome</keyword>
<dbReference type="GeneID" id="78374119"/>
<dbReference type="RefSeq" id="WP_035389920.1">
    <property type="nucleotide sequence ID" value="NZ_JXUW01000016.1"/>
</dbReference>
<keyword evidence="1" id="KW-1133">Transmembrane helix</keyword>
<dbReference type="PATRIC" id="fig|1121877.4.peg.2013"/>
<gene>
    <name evidence="2" type="ORF">FEAC_18150</name>
</gene>
<dbReference type="Proteomes" id="UP000032336">
    <property type="component" value="Unassembled WGS sequence"/>
</dbReference>
<dbReference type="AlphaFoldDB" id="A0A0D8FT46"/>
<reference evidence="2 3" key="1">
    <citation type="submission" date="2015-01" db="EMBL/GenBank/DDBJ databases">
        <title>Draft genome of the acidophilic iron oxidizer Ferrimicrobium acidiphilum strain T23.</title>
        <authorList>
            <person name="Poehlein A."/>
            <person name="Eisen S."/>
            <person name="Schloemann M."/>
            <person name="Johnson B.D."/>
            <person name="Daniel R."/>
            <person name="Muehling M."/>
        </authorList>
    </citation>
    <scope>NUCLEOTIDE SEQUENCE [LARGE SCALE GENOMIC DNA]</scope>
    <source>
        <strain evidence="2 3">T23</strain>
    </source>
</reference>
<feature type="transmembrane region" description="Helical" evidence="1">
    <location>
        <begin position="576"/>
        <end position="597"/>
    </location>
</feature>
<dbReference type="eggNOG" id="ENOG5031STG">
    <property type="taxonomic scope" value="Bacteria"/>
</dbReference>
<proteinExistence type="predicted"/>
<dbReference type="STRING" id="1121877.FEAC_18150"/>
<comment type="caution">
    <text evidence="2">The sequence shown here is derived from an EMBL/GenBank/DDBJ whole genome shotgun (WGS) entry which is preliminary data.</text>
</comment>
<organism evidence="2 3">
    <name type="scientific">Ferrimicrobium acidiphilum DSM 19497</name>
    <dbReference type="NCBI Taxonomy" id="1121877"/>
    <lineage>
        <taxon>Bacteria</taxon>
        <taxon>Bacillati</taxon>
        <taxon>Actinomycetota</taxon>
        <taxon>Acidimicrobiia</taxon>
        <taxon>Acidimicrobiales</taxon>
        <taxon>Acidimicrobiaceae</taxon>
        <taxon>Ferrimicrobium</taxon>
    </lineage>
</organism>
<protein>
    <submittedName>
        <fullName evidence="2">Uncharacterized protein</fullName>
    </submittedName>
</protein>
<sequence length="609" mass="63444">MSLLRRSVPIITLVLLLLVPRVEGQLASSKGTLRLTNDVGVQIGAKPISVDFSWSGRSSGVEAFLVVYPSTSSRYQLSQTLRSGPSGSPLALSRPHSLAFLATPHGYRLSSHIFSAISCGAACAGVYPVELRLASSQTGVTLSQVIVGVPYFPSSSSITTPLGVAPILRMQLSTPSKQLRAALSRLSSSTAAATISLAGSVGTSIATQKGYARLLGSASLHQRILSPYAVLAPNCANLVVSPLIGLESRLKLSGQINGTESRTAVFAQAPTRLELGELRRDKINTTVVPDGVLSQLASVLSVSDPAYVHGLGLTVLGSSRQLSAEFASANTPGGYQRLLADLAQFYFQAPAQSGRVATMEIDLTTAAQVAGATTVLERLQGTPIFSMMTVATAATLPSSHISQSDLRLASAPKRHCTITSKAVRQGLTRLGALASADTGSRSGLEGLVGLAQLATSGNKAIGQRAISLLDQQERGLLAQVQLVGSKTITLTSHSVSVPLTLSSKLPFPIGVQLSIRSSEITFPKGSRRVIKLRRGTATVSLPVVVKALGTFAASAVVSAPNGAVLVTSNLTVHSTGFSTVGVVLTVGAALVLVSWWVRTARHHRKKTSD</sequence>
<keyword evidence="1" id="KW-0812">Transmembrane</keyword>
<evidence type="ECO:0000256" key="1">
    <source>
        <dbReference type="SAM" id="Phobius"/>
    </source>
</evidence>
<dbReference type="EMBL" id="JXUW01000016">
    <property type="protein sequence ID" value="KJE76453.1"/>
    <property type="molecule type" value="Genomic_DNA"/>
</dbReference>
<accession>A0A0D8FT46</accession>